<dbReference type="RefSeq" id="WP_159796671.1">
    <property type="nucleotide sequence ID" value="NZ_WTYM01000052.1"/>
</dbReference>
<evidence type="ECO:0000313" key="2">
    <source>
        <dbReference type="EMBL" id="MXO60587.1"/>
    </source>
</evidence>
<dbReference type="Proteomes" id="UP000433652">
    <property type="component" value="Unassembled WGS sequence"/>
</dbReference>
<gene>
    <name evidence="2" type="ORF">GRI89_13660</name>
</gene>
<dbReference type="EMBL" id="WTYM01000052">
    <property type="protein sequence ID" value="MXO60587.1"/>
    <property type="molecule type" value="Genomic_DNA"/>
</dbReference>
<reference evidence="2 3" key="1">
    <citation type="submission" date="2019-12" db="EMBL/GenBank/DDBJ databases">
        <title>Genomic-based taxomic classification of the family Erythrobacteraceae.</title>
        <authorList>
            <person name="Xu L."/>
        </authorList>
    </citation>
    <scope>NUCLEOTIDE SEQUENCE [LARGE SCALE GENOMIC DNA]</scope>
    <source>
        <strain evidence="2 3">MCCC 1K01500</strain>
    </source>
</reference>
<proteinExistence type="predicted"/>
<accession>A0A6I4SZX4</accession>
<dbReference type="OrthoDB" id="7585155at2"/>
<dbReference type="AlphaFoldDB" id="A0A6I4SZX4"/>
<keyword evidence="1" id="KW-0732">Signal</keyword>
<keyword evidence="3" id="KW-1185">Reference proteome</keyword>
<feature type="chain" id="PRO_5026103217" description="TonB C-terminal domain-containing protein" evidence="1">
    <location>
        <begin position="26"/>
        <end position="306"/>
    </location>
</feature>
<name>A0A6I4SZX4_9SPHN</name>
<sequence length="306" mass="31926">MGFGRIATGSMISAALLATAPAASAGETLVFKPTGQWALDYGDDYCRLSRNFSDGTNEMAVAFERIQPGPTMRLILVGKGMRTYRSADELGWDFTPATSGRKARFTRAEMVGGNDYFNLGPVTIAALAPPAPGAPPMPPAYDRSEEKAAAKPLTGILLSSGLVDPVEIDTGSLGDAVGALQACADDLAKTWGLDPARMGKGSTPAIPDGGGVGWLPQGTVPFTEFSKLAGGSNQIRLMVDESGKATECKLHWATLDTAVNEKICSILMDKAHFAPAKDPDGKAMAGMWIGSPMFLGPAFPGGGRGR</sequence>
<organism evidence="2 3">
    <name type="scientific">Croceibacterium salegens</name>
    <dbReference type="NCBI Taxonomy" id="1737568"/>
    <lineage>
        <taxon>Bacteria</taxon>
        <taxon>Pseudomonadati</taxon>
        <taxon>Pseudomonadota</taxon>
        <taxon>Alphaproteobacteria</taxon>
        <taxon>Sphingomonadales</taxon>
        <taxon>Erythrobacteraceae</taxon>
        <taxon>Croceibacterium</taxon>
    </lineage>
</organism>
<feature type="signal peptide" evidence="1">
    <location>
        <begin position="1"/>
        <end position="25"/>
    </location>
</feature>
<comment type="caution">
    <text evidence="2">The sequence shown here is derived from an EMBL/GenBank/DDBJ whole genome shotgun (WGS) entry which is preliminary data.</text>
</comment>
<evidence type="ECO:0000256" key="1">
    <source>
        <dbReference type="SAM" id="SignalP"/>
    </source>
</evidence>
<evidence type="ECO:0008006" key="4">
    <source>
        <dbReference type="Google" id="ProtNLM"/>
    </source>
</evidence>
<evidence type="ECO:0000313" key="3">
    <source>
        <dbReference type="Proteomes" id="UP000433652"/>
    </source>
</evidence>
<protein>
    <recommendedName>
        <fullName evidence="4">TonB C-terminal domain-containing protein</fullName>
    </recommendedName>
</protein>